<gene>
    <name evidence="2" type="ORF">Gohar_021481</name>
</gene>
<comment type="caution">
    <text evidence="2">The sequence shown here is derived from an EMBL/GenBank/DDBJ whole genome shotgun (WGS) entry which is preliminary data.</text>
</comment>
<organism evidence="2 3">
    <name type="scientific">Gossypium harknessii</name>
    <dbReference type="NCBI Taxonomy" id="34285"/>
    <lineage>
        <taxon>Eukaryota</taxon>
        <taxon>Viridiplantae</taxon>
        <taxon>Streptophyta</taxon>
        <taxon>Embryophyta</taxon>
        <taxon>Tracheophyta</taxon>
        <taxon>Spermatophyta</taxon>
        <taxon>Magnoliopsida</taxon>
        <taxon>eudicotyledons</taxon>
        <taxon>Gunneridae</taxon>
        <taxon>Pentapetalae</taxon>
        <taxon>rosids</taxon>
        <taxon>malvids</taxon>
        <taxon>Malvales</taxon>
        <taxon>Malvaceae</taxon>
        <taxon>Malvoideae</taxon>
        <taxon>Gossypium</taxon>
    </lineage>
</organism>
<reference evidence="2 3" key="1">
    <citation type="journal article" date="2019" name="Genome Biol. Evol.">
        <title>Insights into the evolution of the New World diploid cottons (Gossypium, subgenus Houzingenia) based on genome sequencing.</title>
        <authorList>
            <person name="Grover C.E."/>
            <person name="Arick M.A. 2nd"/>
            <person name="Thrash A."/>
            <person name="Conover J.L."/>
            <person name="Sanders W.S."/>
            <person name="Peterson D.G."/>
            <person name="Frelichowski J.E."/>
            <person name="Scheffler J.A."/>
            <person name="Scheffler B.E."/>
            <person name="Wendel J.F."/>
        </authorList>
    </citation>
    <scope>NUCLEOTIDE SEQUENCE [LARGE SCALE GENOMIC DNA]</scope>
    <source>
        <strain evidence="2">0</strain>
        <tissue evidence="2">Leaf</tissue>
    </source>
</reference>
<accession>A0A7J9IED4</accession>
<dbReference type="EMBL" id="JABFAD010335036">
    <property type="protein sequence ID" value="MBA0820519.1"/>
    <property type="molecule type" value="Genomic_DNA"/>
</dbReference>
<feature type="compositionally biased region" description="Pro residues" evidence="1">
    <location>
        <begin position="50"/>
        <end position="64"/>
    </location>
</feature>
<dbReference type="OrthoDB" id="10537068at2759"/>
<name>A0A7J9IED4_9ROSI</name>
<keyword evidence="3" id="KW-1185">Reference proteome</keyword>
<sequence>MASSSSFNENKSKNGRNGQRTGKKPKGQARERDIGDMLIKIAQQNGWRSPNPPPDMFVRLPPPGETKEEDNITIMMMEI</sequence>
<dbReference type="AlphaFoldDB" id="A0A7J9IED4"/>
<evidence type="ECO:0000313" key="2">
    <source>
        <dbReference type="EMBL" id="MBA0820519.1"/>
    </source>
</evidence>
<protein>
    <submittedName>
        <fullName evidence="2">Uncharacterized protein</fullName>
    </submittedName>
</protein>
<evidence type="ECO:0000256" key="1">
    <source>
        <dbReference type="SAM" id="MobiDB-lite"/>
    </source>
</evidence>
<proteinExistence type="predicted"/>
<dbReference type="Proteomes" id="UP000593560">
    <property type="component" value="Unassembled WGS sequence"/>
</dbReference>
<evidence type="ECO:0000313" key="3">
    <source>
        <dbReference type="Proteomes" id="UP000593560"/>
    </source>
</evidence>
<feature type="region of interest" description="Disordered" evidence="1">
    <location>
        <begin position="1"/>
        <end position="70"/>
    </location>
</feature>